<dbReference type="Proteomes" id="UP001058860">
    <property type="component" value="Chromosome"/>
</dbReference>
<sequence>MEDEDTGRDAPQRTFGGAGAVPGGVGETDTLILPIGGESSTCKAVNRSLTWRFWMHSALFETTSTVRRAALGAALFVGLAAGPADAATTTLSMTVDPASSSSAATVSLQSTVTGSPQPALQVLAVAMPQGFEYRGDKIATVCKAEDLQGFEPRCAESSLLGTGKATVEFKNGNVTGTSQVDPIRMYNAGPDAVLFHMKALSPLQRGVVVPSTVKLTDPAFGPVFQIGPATGSGFGTLALTSFTFTSVPGLFTTGSCETGNWLAAGRYLFLGGASQEVNPRITCAKPGEPSGPSTGSTSEPTPGAALTVAGTTVAESRGTLGAARVKVVSTSLRARSGRVAVRLQCRSRARCMGTVRLHHKRPAGGIARYGTARFSIKGSSSKTVTVKLRARGSQALRRGRVVTWVRAHLDGAARERDSVRKLSLRRG</sequence>
<protein>
    <submittedName>
        <fullName evidence="2">Uncharacterized protein</fullName>
    </submittedName>
</protein>
<dbReference type="EMBL" id="CP088295">
    <property type="protein sequence ID" value="UUY02261.1"/>
    <property type="molecule type" value="Genomic_DNA"/>
</dbReference>
<proteinExistence type="predicted"/>
<dbReference type="RefSeq" id="WP_353862794.1">
    <property type="nucleotide sequence ID" value="NZ_CP088295.1"/>
</dbReference>
<evidence type="ECO:0000313" key="3">
    <source>
        <dbReference type="Proteomes" id="UP001058860"/>
    </source>
</evidence>
<gene>
    <name evidence="2" type="ORF">LRS13_16275</name>
</gene>
<organism evidence="2 3">
    <name type="scientific">Svornostia abyssi</name>
    <dbReference type="NCBI Taxonomy" id="2898438"/>
    <lineage>
        <taxon>Bacteria</taxon>
        <taxon>Bacillati</taxon>
        <taxon>Actinomycetota</taxon>
        <taxon>Thermoleophilia</taxon>
        <taxon>Solirubrobacterales</taxon>
        <taxon>Baekduiaceae</taxon>
        <taxon>Svornostia</taxon>
    </lineage>
</organism>
<evidence type="ECO:0000313" key="2">
    <source>
        <dbReference type="EMBL" id="UUY02261.1"/>
    </source>
</evidence>
<name>A0ABY5PCB4_9ACTN</name>
<feature type="compositionally biased region" description="Low complexity" evidence="1">
    <location>
        <begin position="286"/>
        <end position="303"/>
    </location>
</feature>
<feature type="region of interest" description="Disordered" evidence="1">
    <location>
        <begin position="284"/>
        <end position="303"/>
    </location>
</feature>
<accession>A0ABY5PCB4</accession>
<feature type="region of interest" description="Disordered" evidence="1">
    <location>
        <begin position="1"/>
        <end position="21"/>
    </location>
</feature>
<keyword evidence="3" id="KW-1185">Reference proteome</keyword>
<reference evidence="3" key="1">
    <citation type="submission" date="2021-11" db="EMBL/GenBank/DDBJ databases">
        <title>Cultivation dependent microbiological survey of springs from the worlds oldest radium mine currently devoted to the extraction of radon-saturated water.</title>
        <authorList>
            <person name="Kapinusova G."/>
            <person name="Smrhova T."/>
            <person name="Strejcek M."/>
            <person name="Suman J."/>
            <person name="Jani K."/>
            <person name="Pajer P."/>
            <person name="Uhlik O."/>
        </authorList>
    </citation>
    <scope>NUCLEOTIDE SEQUENCE [LARGE SCALE GENOMIC DNA]</scope>
    <source>
        <strain evidence="3">J379</strain>
    </source>
</reference>
<evidence type="ECO:0000256" key="1">
    <source>
        <dbReference type="SAM" id="MobiDB-lite"/>
    </source>
</evidence>